<dbReference type="EMBL" id="KL363347">
    <property type="protein sequence ID" value="KFD46923.1"/>
    <property type="molecule type" value="Genomic_DNA"/>
</dbReference>
<keyword evidence="3" id="KW-1185">Reference proteome</keyword>
<evidence type="ECO:0000313" key="3">
    <source>
        <dbReference type="Proteomes" id="UP000030764"/>
    </source>
</evidence>
<organism evidence="2">
    <name type="scientific">Trichuris suis</name>
    <name type="common">pig whipworm</name>
    <dbReference type="NCBI Taxonomy" id="68888"/>
    <lineage>
        <taxon>Eukaryota</taxon>
        <taxon>Metazoa</taxon>
        <taxon>Ecdysozoa</taxon>
        <taxon>Nematoda</taxon>
        <taxon>Enoplea</taxon>
        <taxon>Dorylaimia</taxon>
        <taxon>Trichinellida</taxon>
        <taxon>Trichuridae</taxon>
        <taxon>Trichuris</taxon>
    </lineage>
</organism>
<evidence type="ECO:0000313" key="1">
    <source>
        <dbReference type="EMBL" id="KFD46923.1"/>
    </source>
</evidence>
<gene>
    <name evidence="1" type="ORF">M513_12213</name>
    <name evidence="2" type="ORF">M514_12213</name>
</gene>
<dbReference type="Proteomes" id="UP000030758">
    <property type="component" value="Unassembled WGS sequence"/>
</dbReference>
<dbReference type="AlphaFoldDB" id="A0A085N442"/>
<accession>A0A085N442</accession>
<protein>
    <submittedName>
        <fullName evidence="2">Uncharacterized protein</fullName>
    </submittedName>
</protein>
<proteinExistence type="predicted"/>
<sequence>MSKDRYAEDYPPKKQGPSVTLPYCTGLGEQLKRLGRSLDFTVYFKSFVPLRSVLRNYKIKASYDERPGVAYQIKCGCTASYIEETGNSLLHR</sequence>
<evidence type="ECO:0000313" key="2">
    <source>
        <dbReference type="EMBL" id="KFD64238.1"/>
    </source>
</evidence>
<reference evidence="2 3" key="1">
    <citation type="journal article" date="2014" name="Nat. Genet.">
        <title>Genome and transcriptome of the porcine whipworm Trichuris suis.</title>
        <authorList>
            <person name="Jex A.R."/>
            <person name="Nejsum P."/>
            <person name="Schwarz E.M."/>
            <person name="Hu L."/>
            <person name="Young N.D."/>
            <person name="Hall R.S."/>
            <person name="Korhonen P.K."/>
            <person name="Liao S."/>
            <person name="Thamsborg S."/>
            <person name="Xia J."/>
            <person name="Xu P."/>
            <person name="Wang S."/>
            <person name="Scheerlinck J.P."/>
            <person name="Hofmann A."/>
            <person name="Sternberg P.W."/>
            <person name="Wang J."/>
            <person name="Gasser R.B."/>
        </authorList>
    </citation>
    <scope>NUCLEOTIDE SEQUENCE [LARGE SCALE GENOMIC DNA]</scope>
    <source>
        <strain evidence="2">DCEP-RM93F</strain>
        <strain evidence="1">DCEP-RM93M</strain>
    </source>
</reference>
<dbReference type="EMBL" id="KL367558">
    <property type="protein sequence ID" value="KFD64238.1"/>
    <property type="molecule type" value="Genomic_DNA"/>
</dbReference>
<name>A0A085N442_9BILA</name>
<dbReference type="Proteomes" id="UP000030764">
    <property type="component" value="Unassembled WGS sequence"/>
</dbReference>